<protein>
    <submittedName>
        <fullName evidence="1">Uncharacterized protein</fullName>
    </submittedName>
</protein>
<gene>
    <name evidence="1" type="ORF">M595_3880</name>
</gene>
<accession>U7QGE5</accession>
<evidence type="ECO:0000313" key="2">
    <source>
        <dbReference type="Proteomes" id="UP000017127"/>
    </source>
</evidence>
<proteinExistence type="predicted"/>
<comment type="caution">
    <text evidence="1">The sequence shown here is derived from an EMBL/GenBank/DDBJ whole genome shotgun (WGS) entry which is preliminary data.</text>
</comment>
<dbReference type="EMBL" id="AUZM01000041">
    <property type="protein sequence ID" value="ERT06155.1"/>
    <property type="molecule type" value="Genomic_DNA"/>
</dbReference>
<sequence>MAAFTSIINFLLHFDYRELGYLLQWQDEFKKLKIWFEKRG</sequence>
<organism evidence="1 2">
    <name type="scientific">Lyngbya aestuarii BL J</name>
    <dbReference type="NCBI Taxonomy" id="1348334"/>
    <lineage>
        <taxon>Bacteria</taxon>
        <taxon>Bacillati</taxon>
        <taxon>Cyanobacteriota</taxon>
        <taxon>Cyanophyceae</taxon>
        <taxon>Oscillatoriophycideae</taxon>
        <taxon>Oscillatoriales</taxon>
        <taxon>Microcoleaceae</taxon>
        <taxon>Lyngbya</taxon>
    </lineage>
</organism>
<reference evidence="1 2" key="1">
    <citation type="journal article" date="2013" name="Front. Microbiol.">
        <title>Comparative genomic analyses of the cyanobacterium, Lyngbya aestuarii BL J, a powerful hydrogen producer.</title>
        <authorList>
            <person name="Kothari A."/>
            <person name="Vaughn M."/>
            <person name="Garcia-Pichel F."/>
        </authorList>
    </citation>
    <scope>NUCLEOTIDE SEQUENCE [LARGE SCALE GENOMIC DNA]</scope>
    <source>
        <strain evidence="1 2">BL J</strain>
    </source>
</reference>
<dbReference type="Proteomes" id="UP000017127">
    <property type="component" value="Unassembled WGS sequence"/>
</dbReference>
<keyword evidence="2" id="KW-1185">Reference proteome</keyword>
<evidence type="ECO:0000313" key="1">
    <source>
        <dbReference type="EMBL" id="ERT06155.1"/>
    </source>
</evidence>
<name>U7QGE5_9CYAN</name>
<dbReference type="AlphaFoldDB" id="U7QGE5"/>